<keyword evidence="2" id="KW-1185">Reference proteome</keyword>
<gene>
    <name evidence="1" type="ORF">FAZ95_11065</name>
</gene>
<organism evidence="1 2">
    <name type="scientific">Trinickia violacea</name>
    <dbReference type="NCBI Taxonomy" id="2571746"/>
    <lineage>
        <taxon>Bacteria</taxon>
        <taxon>Pseudomonadati</taxon>
        <taxon>Pseudomonadota</taxon>
        <taxon>Betaproteobacteria</taxon>
        <taxon>Burkholderiales</taxon>
        <taxon>Burkholderiaceae</taxon>
        <taxon>Trinickia</taxon>
    </lineage>
</organism>
<reference evidence="1 2" key="1">
    <citation type="submission" date="2019-05" db="EMBL/GenBank/DDBJ databases">
        <title>Burkholderia sp. DHOD12, isolated from subtropical forest soil.</title>
        <authorList>
            <person name="Gao Z.-H."/>
            <person name="Qiu L.-H."/>
        </authorList>
    </citation>
    <scope>NUCLEOTIDE SEQUENCE [LARGE SCALE GENOMIC DNA]</scope>
    <source>
        <strain evidence="1 2">DHOD12</strain>
    </source>
</reference>
<evidence type="ECO:0000313" key="2">
    <source>
        <dbReference type="Proteomes" id="UP000298656"/>
    </source>
</evidence>
<dbReference type="KEGG" id="tvl:FAZ95_11065"/>
<sequence length="95" mass="10845">MFSRSGSRSCCRYPCYLLAEVCDRCRARCAKSETTSLEFILNPFKFFFTNNIVKSAWRHSQLGNADSVTYNLVPGSSLPPRSCSYLRQNFLCLGR</sequence>
<dbReference type="AlphaFoldDB" id="A0A4P8IMX1"/>
<dbReference type="EMBL" id="CP040077">
    <property type="protein sequence ID" value="QCP49666.1"/>
    <property type="molecule type" value="Genomic_DNA"/>
</dbReference>
<name>A0A4P8IMX1_9BURK</name>
<dbReference type="OrthoDB" id="9024660at2"/>
<proteinExistence type="predicted"/>
<protein>
    <submittedName>
        <fullName evidence="1">Uncharacterized protein</fullName>
    </submittedName>
</protein>
<accession>A0A4P8IMX1</accession>
<evidence type="ECO:0000313" key="1">
    <source>
        <dbReference type="EMBL" id="QCP49666.1"/>
    </source>
</evidence>
<dbReference type="Proteomes" id="UP000298656">
    <property type="component" value="Chromosome 1"/>
</dbReference>